<dbReference type="EMBL" id="KB007901">
    <property type="protein sequence ID" value="ELR21668.1"/>
    <property type="molecule type" value="Genomic_DNA"/>
</dbReference>
<gene>
    <name evidence="3" type="ORF">ACA1_230540</name>
</gene>
<name>L8HAD6_ACACF</name>
<feature type="transmembrane region" description="Helical" evidence="2">
    <location>
        <begin position="170"/>
        <end position="196"/>
    </location>
</feature>
<organism evidence="3 4">
    <name type="scientific">Acanthamoeba castellanii (strain ATCC 30010 / Neff)</name>
    <dbReference type="NCBI Taxonomy" id="1257118"/>
    <lineage>
        <taxon>Eukaryota</taxon>
        <taxon>Amoebozoa</taxon>
        <taxon>Discosea</taxon>
        <taxon>Longamoebia</taxon>
        <taxon>Centramoebida</taxon>
        <taxon>Acanthamoebidae</taxon>
        <taxon>Acanthamoeba</taxon>
    </lineage>
</organism>
<evidence type="ECO:0000256" key="2">
    <source>
        <dbReference type="SAM" id="Phobius"/>
    </source>
</evidence>
<dbReference type="VEuPathDB" id="AmoebaDB:ACA1_230540"/>
<dbReference type="Proteomes" id="UP000011083">
    <property type="component" value="Unassembled WGS sequence"/>
</dbReference>
<reference evidence="3 4" key="1">
    <citation type="journal article" date="2013" name="Genome Biol.">
        <title>Genome of Acanthamoeba castellanii highlights extensive lateral gene transfer and early evolution of tyrosine kinase signaling.</title>
        <authorList>
            <person name="Clarke M."/>
            <person name="Lohan A.J."/>
            <person name="Liu B."/>
            <person name="Lagkouvardos I."/>
            <person name="Roy S."/>
            <person name="Zafar N."/>
            <person name="Bertelli C."/>
            <person name="Schilde C."/>
            <person name="Kianianmomeni A."/>
            <person name="Burglin T.R."/>
            <person name="Frech C."/>
            <person name="Turcotte B."/>
            <person name="Kopec K.O."/>
            <person name="Synnott J.M."/>
            <person name="Choo C."/>
            <person name="Paponov I."/>
            <person name="Finkler A."/>
            <person name="Soon Heng Tan C."/>
            <person name="Hutchins A.P."/>
            <person name="Weinmeier T."/>
            <person name="Rattei T."/>
            <person name="Chu J.S."/>
            <person name="Gimenez G."/>
            <person name="Irimia M."/>
            <person name="Rigden D.J."/>
            <person name="Fitzpatrick D.A."/>
            <person name="Lorenzo-Morales J."/>
            <person name="Bateman A."/>
            <person name="Chiu C.H."/>
            <person name="Tang P."/>
            <person name="Hegemann P."/>
            <person name="Fromm H."/>
            <person name="Raoult D."/>
            <person name="Greub G."/>
            <person name="Miranda-Saavedra D."/>
            <person name="Chen N."/>
            <person name="Nash P."/>
            <person name="Ginger M.L."/>
            <person name="Horn M."/>
            <person name="Schaap P."/>
            <person name="Caler L."/>
            <person name="Loftus B."/>
        </authorList>
    </citation>
    <scope>NUCLEOTIDE SEQUENCE [LARGE SCALE GENOMIC DNA]</scope>
    <source>
        <strain evidence="3 4">Neff</strain>
    </source>
</reference>
<proteinExistence type="predicted"/>
<protein>
    <submittedName>
        <fullName evidence="3">Uncharacterized protein</fullName>
    </submittedName>
</protein>
<evidence type="ECO:0000313" key="3">
    <source>
        <dbReference type="EMBL" id="ELR21668.1"/>
    </source>
</evidence>
<evidence type="ECO:0000256" key="1">
    <source>
        <dbReference type="SAM" id="MobiDB-lite"/>
    </source>
</evidence>
<feature type="compositionally biased region" description="Acidic residues" evidence="1">
    <location>
        <begin position="246"/>
        <end position="256"/>
    </location>
</feature>
<keyword evidence="2" id="KW-0812">Transmembrane</keyword>
<evidence type="ECO:0000313" key="4">
    <source>
        <dbReference type="Proteomes" id="UP000011083"/>
    </source>
</evidence>
<accession>L8HAD6</accession>
<sequence length="274" mass="29628">MEGGKATARPSATRRLGAVWKKKLKGAGGGLGGLAVMALVGLVAFVCGVAVLTLAAFSLTDLRHTHLSFVSTDCTIIDHIATTRTRCSHGCRTLLVVAFKPRPEHAGDGIMMEQVHTTARWRAGHQWQEEGTARGFFRRNPVNVTRECFYDPRNLASVVMEKEFVSVLSFWAWLGGSLLVSVLCILVAAYLFYLVILWAPLGKFGFGGPTADDRVRPPPGGAINAASHDYGTFVGGPAGDYTEIGDGSDSDEDVEIELQPRRKQAERLKARALS</sequence>
<feature type="region of interest" description="Disordered" evidence="1">
    <location>
        <begin position="236"/>
        <end position="258"/>
    </location>
</feature>
<dbReference type="AlphaFoldDB" id="L8HAD6"/>
<dbReference type="KEGG" id="acan:ACA1_230540"/>
<keyword evidence="4" id="KW-1185">Reference proteome</keyword>
<dbReference type="RefSeq" id="XP_004346613.1">
    <property type="nucleotide sequence ID" value="XM_004346563.1"/>
</dbReference>
<keyword evidence="2" id="KW-1133">Transmembrane helix</keyword>
<feature type="transmembrane region" description="Helical" evidence="2">
    <location>
        <begin position="31"/>
        <end position="57"/>
    </location>
</feature>
<dbReference type="GeneID" id="14922576"/>
<keyword evidence="2" id="KW-0472">Membrane</keyword>